<keyword evidence="3" id="KW-1185">Reference proteome</keyword>
<reference evidence="2 3" key="1">
    <citation type="submission" date="2021-07" db="EMBL/GenBank/DDBJ databases">
        <title>Paraburkholderia edwinii protects Aspergillus sp. from phenazines by acting as a toxin sponge.</title>
        <authorList>
            <person name="Dahlstrom K.M."/>
            <person name="Newman D.K."/>
        </authorList>
    </citation>
    <scope>NUCLEOTIDE SEQUENCE [LARGE SCALE GENOMIC DNA]</scope>
    <source>
        <strain evidence="2 3">Pe01</strain>
    </source>
</reference>
<dbReference type="Proteomes" id="UP000826462">
    <property type="component" value="Chromosome 1"/>
</dbReference>
<dbReference type="InterPro" id="IPR029082">
    <property type="entry name" value="Imm35"/>
</dbReference>
<organism evidence="2 3">
    <name type="scientific">Paraburkholderia edwinii</name>
    <dbReference type="NCBI Taxonomy" id="2861782"/>
    <lineage>
        <taxon>Bacteria</taxon>
        <taxon>Pseudomonadati</taxon>
        <taxon>Pseudomonadota</taxon>
        <taxon>Betaproteobacteria</taxon>
        <taxon>Burkholderiales</taxon>
        <taxon>Burkholderiaceae</taxon>
        <taxon>Paraburkholderia</taxon>
    </lineage>
</organism>
<dbReference type="Pfam" id="PF15567">
    <property type="entry name" value="Imm35"/>
    <property type="match status" value="1"/>
</dbReference>
<dbReference type="RefSeq" id="WP_219797607.1">
    <property type="nucleotide sequence ID" value="NZ_CP080095.1"/>
</dbReference>
<protein>
    <submittedName>
        <fullName evidence="2">YrhB family protein</fullName>
    </submittedName>
</protein>
<evidence type="ECO:0000313" key="3">
    <source>
        <dbReference type="Proteomes" id="UP000826462"/>
    </source>
</evidence>
<sequence>MRLDFNSARELALKFLLEQEAKFGGVPCSIVESRIVENERGWYFPYQSVEFLATGDINASLVGNWPIFVSGDGLYVGPGRPDIKERGG</sequence>
<proteinExistence type="predicted"/>
<evidence type="ECO:0000313" key="2">
    <source>
        <dbReference type="EMBL" id="QYD68214.1"/>
    </source>
</evidence>
<feature type="domain" description="Immunity protein 35" evidence="1">
    <location>
        <begin position="27"/>
        <end position="70"/>
    </location>
</feature>
<accession>A0ABX8UMJ5</accession>
<evidence type="ECO:0000259" key="1">
    <source>
        <dbReference type="Pfam" id="PF15567"/>
    </source>
</evidence>
<gene>
    <name evidence="2" type="ORF">KZJ38_18365</name>
</gene>
<name>A0ABX8UMJ5_9BURK</name>
<dbReference type="EMBL" id="CP080095">
    <property type="protein sequence ID" value="QYD68214.1"/>
    <property type="molecule type" value="Genomic_DNA"/>
</dbReference>